<accession>A0A9P9L7W3</accession>
<dbReference type="AlphaFoldDB" id="A0A9P9L7W3"/>
<evidence type="ECO:0000256" key="1">
    <source>
        <dbReference type="SAM" id="SignalP"/>
    </source>
</evidence>
<organism evidence="2 3">
    <name type="scientific">Fusarium solani</name>
    <name type="common">Filamentous fungus</name>
    <dbReference type="NCBI Taxonomy" id="169388"/>
    <lineage>
        <taxon>Eukaryota</taxon>
        <taxon>Fungi</taxon>
        <taxon>Dikarya</taxon>
        <taxon>Ascomycota</taxon>
        <taxon>Pezizomycotina</taxon>
        <taxon>Sordariomycetes</taxon>
        <taxon>Hypocreomycetidae</taxon>
        <taxon>Hypocreales</taxon>
        <taxon>Nectriaceae</taxon>
        <taxon>Fusarium</taxon>
        <taxon>Fusarium solani species complex</taxon>
    </lineage>
</organism>
<proteinExistence type="predicted"/>
<name>A0A9P9L7W3_FUSSL</name>
<feature type="chain" id="PRO_5040152524" evidence="1">
    <location>
        <begin position="28"/>
        <end position="161"/>
    </location>
</feature>
<dbReference type="EMBL" id="JAGTJS010000001">
    <property type="protein sequence ID" value="KAH7275607.1"/>
    <property type="molecule type" value="Genomic_DNA"/>
</dbReference>
<evidence type="ECO:0000313" key="2">
    <source>
        <dbReference type="EMBL" id="KAH7275607.1"/>
    </source>
</evidence>
<sequence>MHTKRRLGGVCHQFGLTLVAWDGMGWACHSRYRCGPQCKGPRQMSSDLRALGSDCTTLDMAALRCAALHRVMEAFLLQSLAKQSMLVLQSQPSPHSVATVCNPCEAWVFGPGMPQLPCFASLAIAQHSTTLSLVPVRPFILWQISGVEMPLQCEFQALESC</sequence>
<comment type="caution">
    <text evidence="2">The sequence shown here is derived from an EMBL/GenBank/DDBJ whole genome shotgun (WGS) entry which is preliminary data.</text>
</comment>
<evidence type="ECO:0000313" key="3">
    <source>
        <dbReference type="Proteomes" id="UP000736672"/>
    </source>
</evidence>
<dbReference type="Proteomes" id="UP000736672">
    <property type="component" value="Unassembled WGS sequence"/>
</dbReference>
<feature type="signal peptide" evidence="1">
    <location>
        <begin position="1"/>
        <end position="27"/>
    </location>
</feature>
<gene>
    <name evidence="2" type="ORF">B0J15DRAFT_19846</name>
</gene>
<protein>
    <submittedName>
        <fullName evidence="2">Uncharacterized protein</fullName>
    </submittedName>
</protein>
<reference evidence="2" key="1">
    <citation type="journal article" date="2021" name="Nat. Commun.">
        <title>Genetic determinants of endophytism in the Arabidopsis root mycobiome.</title>
        <authorList>
            <person name="Mesny F."/>
            <person name="Miyauchi S."/>
            <person name="Thiergart T."/>
            <person name="Pickel B."/>
            <person name="Atanasova L."/>
            <person name="Karlsson M."/>
            <person name="Huettel B."/>
            <person name="Barry K.W."/>
            <person name="Haridas S."/>
            <person name="Chen C."/>
            <person name="Bauer D."/>
            <person name="Andreopoulos W."/>
            <person name="Pangilinan J."/>
            <person name="LaButti K."/>
            <person name="Riley R."/>
            <person name="Lipzen A."/>
            <person name="Clum A."/>
            <person name="Drula E."/>
            <person name="Henrissat B."/>
            <person name="Kohler A."/>
            <person name="Grigoriev I.V."/>
            <person name="Martin F.M."/>
            <person name="Hacquard S."/>
        </authorList>
    </citation>
    <scope>NUCLEOTIDE SEQUENCE</scope>
    <source>
        <strain evidence="2">FSSC 5 MPI-SDFR-AT-0091</strain>
    </source>
</reference>
<keyword evidence="3" id="KW-1185">Reference proteome</keyword>
<keyword evidence="1" id="KW-0732">Signal</keyword>